<feature type="compositionally biased region" description="Polar residues" evidence="1">
    <location>
        <begin position="205"/>
        <end position="224"/>
    </location>
</feature>
<comment type="caution">
    <text evidence="2">The sequence shown here is derived from an EMBL/GenBank/DDBJ whole genome shotgun (WGS) entry which is preliminary data.</text>
</comment>
<dbReference type="Proteomes" id="UP001596317">
    <property type="component" value="Unassembled WGS sequence"/>
</dbReference>
<organism evidence="2 3">
    <name type="scientific">Deinococcus multiflagellatus</name>
    <dbReference type="NCBI Taxonomy" id="1656887"/>
    <lineage>
        <taxon>Bacteria</taxon>
        <taxon>Thermotogati</taxon>
        <taxon>Deinococcota</taxon>
        <taxon>Deinococci</taxon>
        <taxon>Deinococcales</taxon>
        <taxon>Deinococcaceae</taxon>
        <taxon>Deinococcus</taxon>
    </lineage>
</organism>
<sequence>MSIVVLNEVLDSSTTKGSARCVMVVLAEQAGEDGRCWPGLARVARRVNVTERQAKNLIHELETLGELLVDYGTGRSNTNTYWVIPPATAARLIQELTEQAERVKSSAERVKLLTLLERVKSSAERVKNSAQRVKSSAERVKPVSPEPPRTLEPKEEPTAAAGEANPDTSAAAAAGQDQEGRHAQQGSAGGADAPHGADGADAPSVTGSAQSPAAQKHGATSTENIPGAAAGSAALAVIVGALRGMKTTVPELISEFDYRAEWLNIPAEQLRQMVADARSKGTRYRGDLIAALDDEALRRLAPPEPADTHEEEFDFTAVLNSAPLDGNRRRP</sequence>
<feature type="compositionally biased region" description="Low complexity" evidence="1">
    <location>
        <begin position="190"/>
        <end position="204"/>
    </location>
</feature>
<evidence type="ECO:0000313" key="2">
    <source>
        <dbReference type="EMBL" id="MFC6660054.1"/>
    </source>
</evidence>
<feature type="region of interest" description="Disordered" evidence="1">
    <location>
        <begin position="305"/>
        <end position="331"/>
    </location>
</feature>
<dbReference type="EMBL" id="JBHSWB010000001">
    <property type="protein sequence ID" value="MFC6660054.1"/>
    <property type="molecule type" value="Genomic_DNA"/>
</dbReference>
<feature type="region of interest" description="Disordered" evidence="1">
    <location>
        <begin position="123"/>
        <end position="225"/>
    </location>
</feature>
<keyword evidence="3" id="KW-1185">Reference proteome</keyword>
<dbReference type="Pfam" id="PF13730">
    <property type="entry name" value="HTH_36"/>
    <property type="match status" value="1"/>
</dbReference>
<gene>
    <name evidence="2" type="ORF">ACFP90_06605</name>
</gene>
<protein>
    <submittedName>
        <fullName evidence="2">Helix-turn-helix domain-containing protein</fullName>
    </submittedName>
</protein>
<reference evidence="3" key="1">
    <citation type="journal article" date="2019" name="Int. J. Syst. Evol. Microbiol.">
        <title>The Global Catalogue of Microorganisms (GCM) 10K type strain sequencing project: providing services to taxonomists for standard genome sequencing and annotation.</title>
        <authorList>
            <consortium name="The Broad Institute Genomics Platform"/>
            <consortium name="The Broad Institute Genome Sequencing Center for Infectious Disease"/>
            <person name="Wu L."/>
            <person name="Ma J."/>
        </authorList>
    </citation>
    <scope>NUCLEOTIDE SEQUENCE [LARGE SCALE GENOMIC DNA]</scope>
    <source>
        <strain evidence="3">CCUG 63830</strain>
    </source>
</reference>
<dbReference type="RefSeq" id="WP_224608045.1">
    <property type="nucleotide sequence ID" value="NZ_JAIQXV010000007.1"/>
</dbReference>
<evidence type="ECO:0000313" key="3">
    <source>
        <dbReference type="Proteomes" id="UP001596317"/>
    </source>
</evidence>
<proteinExistence type="predicted"/>
<name>A0ABW1ZGQ2_9DEIO</name>
<evidence type="ECO:0000256" key="1">
    <source>
        <dbReference type="SAM" id="MobiDB-lite"/>
    </source>
</evidence>
<accession>A0ABW1ZGQ2</accession>